<name>A0A6J7X6B5_9CAUD</name>
<evidence type="ECO:0000313" key="1">
    <source>
        <dbReference type="EMBL" id="CAB5226373.1"/>
    </source>
</evidence>
<organism evidence="1">
    <name type="scientific">uncultured Caudovirales phage</name>
    <dbReference type="NCBI Taxonomy" id="2100421"/>
    <lineage>
        <taxon>Viruses</taxon>
        <taxon>Duplodnaviria</taxon>
        <taxon>Heunggongvirae</taxon>
        <taxon>Uroviricota</taxon>
        <taxon>Caudoviricetes</taxon>
        <taxon>Peduoviridae</taxon>
        <taxon>Maltschvirus</taxon>
        <taxon>Maltschvirus maltsch</taxon>
    </lineage>
</organism>
<proteinExistence type="predicted"/>
<reference evidence="1" key="1">
    <citation type="submission" date="2020-05" db="EMBL/GenBank/DDBJ databases">
        <authorList>
            <person name="Chiriac C."/>
            <person name="Salcher M."/>
            <person name="Ghai R."/>
            <person name="Kavagutti S V."/>
        </authorList>
    </citation>
    <scope>NUCLEOTIDE SEQUENCE</scope>
</reference>
<dbReference type="EMBL" id="LR798360">
    <property type="protein sequence ID" value="CAB5226373.1"/>
    <property type="molecule type" value="Genomic_DNA"/>
</dbReference>
<accession>A0A6J7X6B5</accession>
<sequence length="207" mass="23586">MGNNITYTQSPFNKTRKDKFLMVMNIPLALRQIATKFERTAETILPDTLQFSVYGTVIPDISVPAIQTRYGGQTLSHTSHSREPYPPINVNFTVDNRFNNYWVIYTWLDMLNNSADGLYDSKQLTAPTRSTVNNGVNSSFYQYKSTISIFGLDEYDKRVIEFKYTDAFPSAIGGINYSYRDAGEVESSFTLNYSQLLISPLTETENQ</sequence>
<protein>
    <submittedName>
        <fullName evidence="1">Tail completion and sheath stabilizer protein</fullName>
    </submittedName>
</protein>
<gene>
    <name evidence="1" type="ORF">UFOVP760_149</name>
</gene>